<protein>
    <recommendedName>
        <fullName evidence="3">F-box domain-containing protein</fullName>
    </recommendedName>
</protein>
<dbReference type="InParanoid" id="K5VYS1"/>
<evidence type="ECO:0008006" key="3">
    <source>
        <dbReference type="Google" id="ProtNLM"/>
    </source>
</evidence>
<dbReference type="RefSeq" id="XP_007399761.1">
    <property type="nucleotide sequence ID" value="XM_007399699.1"/>
</dbReference>
<dbReference type="Proteomes" id="UP000008370">
    <property type="component" value="Unassembled WGS sequence"/>
</dbReference>
<dbReference type="OrthoDB" id="2797325at2759"/>
<accession>K5VYS1</accession>
<sequence length="300" mass="34138">MMVTLTDEYPLPQGVVRLPIELCEQVIDYVAGYYDLDQSIKTLLACALTCRFWVPRVRRHLYRFAVVAKTKEQFASLLKRMETQPGFRDIRVLDVGYDRDPIQAHAQTWMSTVPDPLTRGLVHVRCLRLACVPPIVHRSFYVMLAHFRALTGVLLYGCHFERFTDFARLVLSFRTLSQLYLSKVDWPASSKARRGVRACKGMVRMPRLRLEILNMTLSAPYVVADAMNWLLHTSSGSTLHTVSIDFPAVEPQALVPNAAAQLIRACGPTLRSLRLRFDSVKDAAECAHILREWAILPALR</sequence>
<organism evidence="1 2">
    <name type="scientific">Phanerochaete carnosa (strain HHB-10118-sp)</name>
    <name type="common">White-rot fungus</name>
    <name type="synonym">Peniophora carnosa</name>
    <dbReference type="NCBI Taxonomy" id="650164"/>
    <lineage>
        <taxon>Eukaryota</taxon>
        <taxon>Fungi</taxon>
        <taxon>Dikarya</taxon>
        <taxon>Basidiomycota</taxon>
        <taxon>Agaricomycotina</taxon>
        <taxon>Agaricomycetes</taxon>
        <taxon>Polyporales</taxon>
        <taxon>Phanerochaetaceae</taxon>
        <taxon>Phanerochaete</taxon>
    </lineage>
</organism>
<evidence type="ECO:0000313" key="1">
    <source>
        <dbReference type="EMBL" id="EKM51970.1"/>
    </source>
</evidence>
<dbReference type="HOGENOM" id="CLU_927835_0_0_1"/>
<dbReference type="EMBL" id="JH930476">
    <property type="protein sequence ID" value="EKM51970.1"/>
    <property type="molecule type" value="Genomic_DNA"/>
</dbReference>
<proteinExistence type="predicted"/>
<reference evidence="1 2" key="1">
    <citation type="journal article" date="2012" name="BMC Genomics">
        <title>Comparative genomics of the white-rot fungi, Phanerochaete carnosa and P. chrysosporium, to elucidate the genetic basis of the distinct wood types they colonize.</title>
        <authorList>
            <person name="Suzuki H."/>
            <person name="MacDonald J."/>
            <person name="Syed K."/>
            <person name="Salamov A."/>
            <person name="Hori C."/>
            <person name="Aerts A."/>
            <person name="Henrissat B."/>
            <person name="Wiebenga A."/>
            <person name="vanKuyk P.A."/>
            <person name="Barry K."/>
            <person name="Lindquist E."/>
            <person name="LaButti K."/>
            <person name="Lapidus A."/>
            <person name="Lucas S."/>
            <person name="Coutinho P."/>
            <person name="Gong Y."/>
            <person name="Samejima M."/>
            <person name="Mahadevan R."/>
            <person name="Abou-Zaid M."/>
            <person name="de Vries R.P."/>
            <person name="Igarashi K."/>
            <person name="Yadav J.S."/>
            <person name="Grigoriev I.V."/>
            <person name="Master E.R."/>
        </authorList>
    </citation>
    <scope>NUCLEOTIDE SEQUENCE [LARGE SCALE GENOMIC DNA]</scope>
    <source>
        <strain evidence="1 2">HHB-10118-sp</strain>
    </source>
</reference>
<dbReference type="KEGG" id="pco:PHACADRAFT_150846"/>
<dbReference type="AlphaFoldDB" id="K5VYS1"/>
<evidence type="ECO:0000313" key="2">
    <source>
        <dbReference type="Proteomes" id="UP000008370"/>
    </source>
</evidence>
<keyword evidence="2" id="KW-1185">Reference proteome</keyword>
<dbReference type="GeneID" id="18908851"/>
<gene>
    <name evidence="1" type="ORF">PHACADRAFT_150846</name>
</gene>
<name>K5VYS1_PHACS</name>